<reference evidence="2 3" key="1">
    <citation type="journal article" date="2015" name="Int. J. Syst. Evol. Microbiol.">
        <title>Micromonospora costi sp. nov., isolated from a leaf of Costus speciosus.</title>
        <authorList>
            <person name="Thawai C."/>
        </authorList>
    </citation>
    <scope>NUCLEOTIDE SEQUENCE [LARGE SCALE GENOMIC DNA]</scope>
    <source>
        <strain evidence="2 3">CS1-12</strain>
    </source>
</reference>
<organism evidence="2 3">
    <name type="scientific">Micromonospora costi</name>
    <dbReference type="NCBI Taxonomy" id="1530042"/>
    <lineage>
        <taxon>Bacteria</taxon>
        <taxon>Bacillati</taxon>
        <taxon>Actinomycetota</taxon>
        <taxon>Actinomycetes</taxon>
        <taxon>Micromonosporales</taxon>
        <taxon>Micromonosporaceae</taxon>
        <taxon>Micromonospora</taxon>
    </lineage>
</organism>
<dbReference type="AlphaFoldDB" id="A0A3B0A5Y0"/>
<feature type="region of interest" description="Disordered" evidence="1">
    <location>
        <begin position="1"/>
        <end position="48"/>
    </location>
</feature>
<accession>A0A3B0A5Y0</accession>
<dbReference type="EMBL" id="RBAN01000002">
    <property type="protein sequence ID" value="RKN55932.1"/>
    <property type="molecule type" value="Genomic_DNA"/>
</dbReference>
<feature type="compositionally biased region" description="Basic and acidic residues" evidence="1">
    <location>
        <begin position="131"/>
        <end position="142"/>
    </location>
</feature>
<comment type="caution">
    <text evidence="2">The sequence shown here is derived from an EMBL/GenBank/DDBJ whole genome shotgun (WGS) entry which is preliminary data.</text>
</comment>
<name>A0A3B0A5Y0_9ACTN</name>
<dbReference type="Proteomes" id="UP000279968">
    <property type="component" value="Unassembled WGS sequence"/>
</dbReference>
<feature type="compositionally biased region" description="Basic residues" evidence="1">
    <location>
        <begin position="19"/>
        <end position="34"/>
    </location>
</feature>
<keyword evidence="3" id="KW-1185">Reference proteome</keyword>
<protein>
    <submittedName>
        <fullName evidence="2">Uncharacterized protein</fullName>
    </submittedName>
</protein>
<evidence type="ECO:0000313" key="2">
    <source>
        <dbReference type="EMBL" id="RKN55932.1"/>
    </source>
</evidence>
<sequence>MTMTPKPNPARHDRNLCLGKKHGKQRPGAKHGKNPVRDEHGNDLCTRPAGWGTDHPGIGRCKLHGGATTSHKVAGMVAMAEQAVRTYGLPVDVSPTDALLDEVKWTAGHVAWLRARVQEMEAEALSWGKRSTVDKQSGEHPGVDTTEGAAPPVLLDLYQRERKHLLDVCKAAIAAGIEERRVRLAESQGALLADVIRRILGDLNLTPQQQALVPDVVPRHLRAVS</sequence>
<evidence type="ECO:0000256" key="1">
    <source>
        <dbReference type="SAM" id="MobiDB-lite"/>
    </source>
</evidence>
<evidence type="ECO:0000313" key="3">
    <source>
        <dbReference type="Proteomes" id="UP000279968"/>
    </source>
</evidence>
<feature type="region of interest" description="Disordered" evidence="1">
    <location>
        <begin position="128"/>
        <end position="148"/>
    </location>
</feature>
<proteinExistence type="predicted"/>
<gene>
    <name evidence="2" type="ORF">D7193_15210</name>
</gene>